<evidence type="ECO:0000313" key="4">
    <source>
        <dbReference type="Proteomes" id="UP000002357"/>
    </source>
</evidence>
<dbReference type="InterPro" id="IPR046675">
    <property type="entry name" value="DUF6545"/>
</dbReference>
<dbReference type="OrthoDB" id="3685619at2"/>
<gene>
    <name evidence="3" type="ORF">SCLAV_p1249</name>
</gene>
<dbReference type="GeneID" id="93734323"/>
<dbReference type="Proteomes" id="UP000002357">
    <property type="component" value="Plasmid pSCL4"/>
</dbReference>
<name>D5SLE2_STRCL</name>
<keyword evidence="1" id="KW-1133">Transmembrane helix</keyword>
<feature type="domain" description="DUF6545" evidence="2">
    <location>
        <begin position="246"/>
        <end position="387"/>
    </location>
</feature>
<feature type="transmembrane region" description="Helical" evidence="1">
    <location>
        <begin position="217"/>
        <end position="238"/>
    </location>
</feature>
<keyword evidence="4" id="KW-1185">Reference proteome</keyword>
<dbReference type="eggNOG" id="ENOG5033IXZ">
    <property type="taxonomic scope" value="Bacteria"/>
</dbReference>
<keyword evidence="1" id="KW-0472">Membrane</keyword>
<keyword evidence="1" id="KW-0812">Transmembrane</keyword>
<feature type="transmembrane region" description="Helical" evidence="1">
    <location>
        <begin position="35"/>
        <end position="55"/>
    </location>
</feature>
<feature type="transmembrane region" description="Helical" evidence="1">
    <location>
        <begin position="105"/>
        <end position="124"/>
    </location>
</feature>
<keyword evidence="3" id="KW-0614">Plasmid</keyword>
<evidence type="ECO:0000256" key="1">
    <source>
        <dbReference type="SAM" id="Phobius"/>
    </source>
</evidence>
<protein>
    <recommendedName>
        <fullName evidence="2">DUF6545 domain-containing protein</fullName>
    </recommendedName>
</protein>
<feature type="transmembrane region" description="Helical" evidence="1">
    <location>
        <begin position="181"/>
        <end position="205"/>
    </location>
</feature>
<dbReference type="Pfam" id="PF20182">
    <property type="entry name" value="DUF6545"/>
    <property type="match status" value="1"/>
</dbReference>
<evidence type="ECO:0000259" key="2">
    <source>
        <dbReference type="Pfam" id="PF20182"/>
    </source>
</evidence>
<reference evidence="3 4" key="1">
    <citation type="journal article" date="2010" name="Genome Biol. Evol.">
        <title>The sequence of a 1.8-mb bacterial linear plasmid reveals a rich evolutionary reservoir of secondary metabolic pathways.</title>
        <authorList>
            <person name="Medema M.H."/>
            <person name="Trefzer A."/>
            <person name="Kovalchuk A."/>
            <person name="van den Berg M."/>
            <person name="Mueller U."/>
            <person name="Heijne W."/>
            <person name="Wu L."/>
            <person name="Alam M.T."/>
            <person name="Ronning C.M."/>
            <person name="Nierman W.C."/>
            <person name="Bovenberg R.A.L."/>
            <person name="Breitling R."/>
            <person name="Takano E."/>
        </authorList>
    </citation>
    <scope>NUCLEOTIDE SEQUENCE [LARGE SCALE GENOMIC DNA]</scope>
    <source>
        <strain evidence="3">ATCC 27064</strain>
        <plasmid evidence="3 4">pSCL4</plasmid>
    </source>
</reference>
<organism evidence="3 4">
    <name type="scientific">Streptomyces clavuligerus</name>
    <dbReference type="NCBI Taxonomy" id="1901"/>
    <lineage>
        <taxon>Bacteria</taxon>
        <taxon>Bacillati</taxon>
        <taxon>Actinomycetota</taxon>
        <taxon>Actinomycetes</taxon>
        <taxon>Kitasatosporales</taxon>
        <taxon>Streptomycetaceae</taxon>
        <taxon>Streptomyces</taxon>
    </lineage>
</organism>
<evidence type="ECO:0000313" key="3">
    <source>
        <dbReference type="EMBL" id="EFG04735.2"/>
    </source>
</evidence>
<feature type="transmembrane region" description="Helical" evidence="1">
    <location>
        <begin position="6"/>
        <end position="23"/>
    </location>
</feature>
<dbReference type="InterPro" id="IPR050039">
    <property type="entry name" value="MAB_1171c-like"/>
</dbReference>
<dbReference type="RefSeq" id="WP_003963567.1">
    <property type="nucleotide sequence ID" value="NZ_CM000914.1"/>
</dbReference>
<proteinExistence type="predicted"/>
<sequence>MKALTGYLPAVVALGVGWYELLLARDRRQERAVRLLCLFALFLATSMAVLAPATMDAVDRALPRHSELAHLLGRELEMAALALLPAVVGRLAPRGPWEARQRTHLAVSAAVLTAAPVLFLLSGADLTAGRIVADGRGGYALAGFGLLFAAFSLWCLWGLAARVHRHARTLPPGPLRTGLRLIVAGAATGALWALWGLTGVANVLLHQGQGAGQDPVALLLGTACLLISASGVTAARWAPAASAVRRWRRCVRGYRALEPLWSPLAEAVPRNAPTAPPGRVMLLRDAELALYRRVIEIRDGYLELRPYLPPGFADWAEDGFRRHPVAPPSEAAATEAAAVGAALEYLRSGRRPSAPGTAPFLPSAPVPGATVDAEVIWLTQVAHEFARSPVVAHVRRVAAERV</sequence>
<feature type="transmembrane region" description="Helical" evidence="1">
    <location>
        <begin position="75"/>
        <end position="93"/>
    </location>
</feature>
<geneLocation type="plasmid" evidence="3 4">
    <name>pSCL4</name>
</geneLocation>
<feature type="transmembrane region" description="Helical" evidence="1">
    <location>
        <begin position="139"/>
        <end position="160"/>
    </location>
</feature>
<dbReference type="EMBL" id="CM000914">
    <property type="protein sequence ID" value="EFG04735.2"/>
    <property type="molecule type" value="Genomic_DNA"/>
</dbReference>
<accession>D5SLE2</accession>
<dbReference type="NCBIfam" id="NF042915">
    <property type="entry name" value="MAB_1171c_fam"/>
    <property type="match status" value="1"/>
</dbReference>
<dbReference type="AlphaFoldDB" id="D5SLE2"/>
<dbReference type="KEGG" id="sclf:BB341_30310"/>